<evidence type="ECO:0000259" key="12">
    <source>
        <dbReference type="PROSITE" id="PS51371"/>
    </source>
</evidence>
<proteinExistence type="inferred from homology"/>
<feature type="domain" description="CBS" evidence="12">
    <location>
        <begin position="281"/>
        <end position="338"/>
    </location>
</feature>
<dbReference type="RefSeq" id="WP_119704730.1">
    <property type="nucleotide sequence ID" value="NZ_JBHSOI010000002.1"/>
</dbReference>
<dbReference type="PROSITE" id="PS51846">
    <property type="entry name" value="CNNM"/>
    <property type="match status" value="1"/>
</dbReference>
<evidence type="ECO:0000256" key="10">
    <source>
        <dbReference type="PROSITE-ProRule" id="PRU01193"/>
    </source>
</evidence>
<gene>
    <name evidence="14" type="ORF">DX116_13245</name>
</gene>
<feature type="transmembrane region" description="Helical" evidence="11">
    <location>
        <begin position="104"/>
        <end position="124"/>
    </location>
</feature>
<dbReference type="GO" id="GO:0050660">
    <property type="term" value="F:flavin adenine dinucleotide binding"/>
    <property type="evidence" value="ECO:0007669"/>
    <property type="project" value="InterPro"/>
</dbReference>
<accession>A0A371P2F3</accession>
<keyword evidence="3" id="KW-1003">Cell membrane</keyword>
<evidence type="ECO:0000256" key="2">
    <source>
        <dbReference type="ARBA" id="ARBA00006337"/>
    </source>
</evidence>
<evidence type="ECO:0000256" key="6">
    <source>
        <dbReference type="ARBA" id="ARBA00022989"/>
    </source>
</evidence>
<feature type="domain" description="CBS" evidence="12">
    <location>
        <begin position="218"/>
        <end position="277"/>
    </location>
</feature>
<keyword evidence="8 10" id="KW-0472">Membrane</keyword>
<dbReference type="InterPro" id="IPR046342">
    <property type="entry name" value="CBS_dom_sf"/>
</dbReference>
<keyword evidence="5" id="KW-0677">Repeat</keyword>
<dbReference type="SUPFAM" id="SSF54631">
    <property type="entry name" value="CBS-domain pair"/>
    <property type="match status" value="1"/>
</dbReference>
<evidence type="ECO:0000256" key="3">
    <source>
        <dbReference type="ARBA" id="ARBA00022475"/>
    </source>
</evidence>
<keyword evidence="7 9" id="KW-0129">CBS domain</keyword>
<dbReference type="InterPro" id="IPR051676">
    <property type="entry name" value="UPF0053_domain"/>
</dbReference>
<comment type="caution">
    <text evidence="14">The sequence shown here is derived from an EMBL/GenBank/DDBJ whole genome shotgun (WGS) entry which is preliminary data.</text>
</comment>
<dbReference type="Pfam" id="PF03471">
    <property type="entry name" value="CorC_HlyC"/>
    <property type="match status" value="1"/>
</dbReference>
<name>A0A371P2F3_9ACTN</name>
<dbReference type="SUPFAM" id="SSF56176">
    <property type="entry name" value="FAD-binding/transporter-associated domain-like"/>
    <property type="match status" value="1"/>
</dbReference>
<evidence type="ECO:0000256" key="9">
    <source>
        <dbReference type="PROSITE-ProRule" id="PRU00703"/>
    </source>
</evidence>
<evidence type="ECO:0000313" key="15">
    <source>
        <dbReference type="Proteomes" id="UP000265581"/>
    </source>
</evidence>
<dbReference type="PANTHER" id="PTHR43099">
    <property type="entry name" value="UPF0053 PROTEIN YRKA"/>
    <property type="match status" value="1"/>
</dbReference>
<evidence type="ECO:0000259" key="13">
    <source>
        <dbReference type="PROSITE" id="PS51846"/>
    </source>
</evidence>
<dbReference type="Pfam" id="PF00571">
    <property type="entry name" value="CBS"/>
    <property type="match status" value="2"/>
</dbReference>
<dbReference type="SMART" id="SM01091">
    <property type="entry name" value="CorC_HlyC"/>
    <property type="match status" value="1"/>
</dbReference>
<keyword evidence="6 10" id="KW-1133">Transmembrane helix</keyword>
<organism evidence="14 15">
    <name type="scientific">Aeromicrobium endophyticum</name>
    <dbReference type="NCBI Taxonomy" id="2292704"/>
    <lineage>
        <taxon>Bacteria</taxon>
        <taxon>Bacillati</taxon>
        <taxon>Actinomycetota</taxon>
        <taxon>Actinomycetes</taxon>
        <taxon>Propionibacteriales</taxon>
        <taxon>Nocardioidaceae</taxon>
        <taxon>Aeromicrobium</taxon>
    </lineage>
</organism>
<dbReference type="CDD" id="cd04590">
    <property type="entry name" value="CBS_pair_CorC_HlyC_assoc"/>
    <property type="match status" value="1"/>
</dbReference>
<dbReference type="OrthoDB" id="110231at2"/>
<dbReference type="PROSITE" id="PS51371">
    <property type="entry name" value="CBS"/>
    <property type="match status" value="2"/>
</dbReference>
<feature type="transmembrane region" description="Helical" evidence="11">
    <location>
        <begin position="60"/>
        <end position="84"/>
    </location>
</feature>
<dbReference type="Pfam" id="PF01595">
    <property type="entry name" value="CNNM"/>
    <property type="match status" value="1"/>
</dbReference>
<comment type="similarity">
    <text evidence="2">Belongs to the UPF0053 family.</text>
</comment>
<comment type="subcellular location">
    <subcellularLocation>
        <location evidence="1">Cell membrane</location>
        <topology evidence="1">Multi-pass membrane protein</topology>
    </subcellularLocation>
</comment>
<dbReference type="InterPro" id="IPR000644">
    <property type="entry name" value="CBS_dom"/>
</dbReference>
<dbReference type="Gene3D" id="3.30.465.10">
    <property type="match status" value="1"/>
</dbReference>
<feature type="transmembrane region" description="Helical" evidence="11">
    <location>
        <begin position="6"/>
        <end position="30"/>
    </location>
</feature>
<evidence type="ECO:0000256" key="1">
    <source>
        <dbReference type="ARBA" id="ARBA00004651"/>
    </source>
</evidence>
<dbReference type="Proteomes" id="UP000265581">
    <property type="component" value="Unassembled WGS sequence"/>
</dbReference>
<reference evidence="14 15" key="1">
    <citation type="submission" date="2018-08" db="EMBL/GenBank/DDBJ databases">
        <title>Aeromicrobium sp. M2KJ-4, whole genome shotgun sequence.</title>
        <authorList>
            <person name="Tuo L."/>
        </authorList>
    </citation>
    <scope>NUCLEOTIDE SEQUENCE [LARGE SCALE GENOMIC DNA]</scope>
    <source>
        <strain evidence="14 15">M2KJ-4</strain>
    </source>
</reference>
<dbReference type="PANTHER" id="PTHR43099:SF5">
    <property type="entry name" value="HLYC_CORC FAMILY TRANSPORTER"/>
    <property type="match status" value="1"/>
</dbReference>
<evidence type="ECO:0000256" key="5">
    <source>
        <dbReference type="ARBA" id="ARBA00022737"/>
    </source>
</evidence>
<evidence type="ECO:0000256" key="4">
    <source>
        <dbReference type="ARBA" id="ARBA00022692"/>
    </source>
</evidence>
<sequence>MDQQTLLNFGLVLVFVLVGGVFSATEMALVSLRPSQLDRLEQQGGRGAKVASLARDPNRFLAAVQIGVTVAGFLSAAYGASTLAPDVAPAFSGLGLSAGAADNVALVVMTLVIAYLSLVLGELVPKRFALQKSAGLATAVAPPLSRFASLMRPVIWFLSLSTNAVVRLLGGDPHATNEEMSEDELRDLVGGHEGFDIDERRIVQDVFSATQRTVKEVMQPRHSVDFLAASTRLADAAAGVRDMPHSRYPVTGSSVDDVLGFVHVRDLLQADVDPTATVGSLARDIPVLPGTNRILPAMAQMRHDGVHIALVIDEYGGTDGIVTLEDLVEELVGEIRDEYDLPGETEEAHDVRRDGLFDGGLNIEDFSEVTGIELVDGSYETVAGFIIDQLGRMPEVGDAVQVGDATLSVAELDGRRISQVMVERHDAPEPEARLEE</sequence>
<dbReference type="AlphaFoldDB" id="A0A371P2F3"/>
<keyword evidence="4 10" id="KW-0812">Transmembrane</keyword>
<evidence type="ECO:0000313" key="14">
    <source>
        <dbReference type="EMBL" id="REK70132.1"/>
    </source>
</evidence>
<dbReference type="InterPro" id="IPR036318">
    <property type="entry name" value="FAD-bd_PCMH-like_sf"/>
</dbReference>
<dbReference type="GO" id="GO:0005886">
    <property type="term" value="C:plasma membrane"/>
    <property type="evidence" value="ECO:0007669"/>
    <property type="project" value="UniProtKB-SubCell"/>
</dbReference>
<evidence type="ECO:0000256" key="11">
    <source>
        <dbReference type="SAM" id="Phobius"/>
    </source>
</evidence>
<dbReference type="InterPro" id="IPR016169">
    <property type="entry name" value="FAD-bd_PCMH_sub2"/>
</dbReference>
<evidence type="ECO:0000256" key="8">
    <source>
        <dbReference type="ARBA" id="ARBA00023136"/>
    </source>
</evidence>
<dbReference type="InterPro" id="IPR005170">
    <property type="entry name" value="Transptr-assoc_dom"/>
</dbReference>
<dbReference type="Gene3D" id="3.10.580.10">
    <property type="entry name" value="CBS-domain"/>
    <property type="match status" value="1"/>
</dbReference>
<dbReference type="EMBL" id="QUBR01000002">
    <property type="protein sequence ID" value="REK70132.1"/>
    <property type="molecule type" value="Genomic_DNA"/>
</dbReference>
<dbReference type="InterPro" id="IPR044751">
    <property type="entry name" value="Ion_transp-like_CBS"/>
</dbReference>
<evidence type="ECO:0000256" key="7">
    <source>
        <dbReference type="ARBA" id="ARBA00023122"/>
    </source>
</evidence>
<dbReference type="InterPro" id="IPR002550">
    <property type="entry name" value="CNNM"/>
</dbReference>
<feature type="domain" description="CNNM transmembrane" evidence="13">
    <location>
        <begin position="1"/>
        <end position="199"/>
    </location>
</feature>
<protein>
    <submittedName>
        <fullName evidence="14">HlyC/CorC family transporter</fullName>
    </submittedName>
</protein>
<keyword evidence="15" id="KW-1185">Reference proteome</keyword>